<dbReference type="Proteomes" id="UP001519342">
    <property type="component" value="Unassembled WGS sequence"/>
</dbReference>
<name>A0ABS4GF48_9FIRM</name>
<keyword evidence="3" id="KW-0067">ATP-binding</keyword>
<dbReference type="PROSITE" id="PS00211">
    <property type="entry name" value="ABC_TRANSPORTER_1"/>
    <property type="match status" value="1"/>
</dbReference>
<keyword evidence="6" id="KW-1185">Reference proteome</keyword>
<dbReference type="SUPFAM" id="SSF52540">
    <property type="entry name" value="P-loop containing nucleoside triphosphate hydrolases"/>
    <property type="match status" value="1"/>
</dbReference>
<keyword evidence="2" id="KW-0547">Nucleotide-binding</keyword>
<proteinExistence type="predicted"/>
<comment type="caution">
    <text evidence="5">The sequence shown here is derived from an EMBL/GenBank/DDBJ whole genome shotgun (WGS) entry which is preliminary data.</text>
</comment>
<protein>
    <submittedName>
        <fullName evidence="5">ABC-type dipeptide/oligopeptide/nickel transport system ATPase subunit</fullName>
    </submittedName>
</protein>
<evidence type="ECO:0000256" key="3">
    <source>
        <dbReference type="ARBA" id="ARBA00022840"/>
    </source>
</evidence>
<dbReference type="InterPro" id="IPR050319">
    <property type="entry name" value="ABC_transp_ATP-bind"/>
</dbReference>
<gene>
    <name evidence="5" type="ORF">J2Z76_002132</name>
</gene>
<accession>A0ABS4GF48</accession>
<evidence type="ECO:0000256" key="2">
    <source>
        <dbReference type="ARBA" id="ARBA00022741"/>
    </source>
</evidence>
<sequence length="253" mass="29263">MLQIIDINKSYGSKKVLNNINIDFKPGESTAIVGESGSGKTTLAKIIIGLEKQNSGEILLNNKILQSINKRYFETCAKIQYIFQDPYSALEKNFTVLQTLNETVTICKRNNYDYMSIEDCIINVDKNLLNYLDQKVDILSGGQKQKLCIARSLITKPKIIIADECTSMLDKKNSEEIFNLLNKIKQEKNIILISILHEVDFYSEYWDKIAIFKDGNLLEYSEFKNFYNNAKNIYSKELIEAFKFFKYKGDQYE</sequence>
<dbReference type="PROSITE" id="PS50893">
    <property type="entry name" value="ABC_TRANSPORTER_2"/>
    <property type="match status" value="1"/>
</dbReference>
<dbReference type="Pfam" id="PF00005">
    <property type="entry name" value="ABC_tran"/>
    <property type="match status" value="1"/>
</dbReference>
<dbReference type="RefSeq" id="WP_209512005.1">
    <property type="nucleotide sequence ID" value="NZ_JAGGKS010000006.1"/>
</dbReference>
<dbReference type="PANTHER" id="PTHR43776">
    <property type="entry name" value="TRANSPORT ATP-BINDING PROTEIN"/>
    <property type="match status" value="1"/>
</dbReference>
<feature type="domain" description="ABC transporter" evidence="4">
    <location>
        <begin position="2"/>
        <end position="239"/>
    </location>
</feature>
<organism evidence="5 6">
    <name type="scientific">Sedimentibacter acidaminivorans</name>
    <dbReference type="NCBI Taxonomy" id="913099"/>
    <lineage>
        <taxon>Bacteria</taxon>
        <taxon>Bacillati</taxon>
        <taxon>Bacillota</taxon>
        <taxon>Tissierellia</taxon>
        <taxon>Sedimentibacter</taxon>
    </lineage>
</organism>
<dbReference type="Gene3D" id="3.40.50.300">
    <property type="entry name" value="P-loop containing nucleotide triphosphate hydrolases"/>
    <property type="match status" value="1"/>
</dbReference>
<reference evidence="5 6" key="1">
    <citation type="submission" date="2021-03" db="EMBL/GenBank/DDBJ databases">
        <title>Genomic Encyclopedia of Type Strains, Phase IV (KMG-IV): sequencing the most valuable type-strain genomes for metagenomic binning, comparative biology and taxonomic classification.</title>
        <authorList>
            <person name="Goeker M."/>
        </authorList>
    </citation>
    <scope>NUCLEOTIDE SEQUENCE [LARGE SCALE GENOMIC DNA]</scope>
    <source>
        <strain evidence="5 6">DSM 24004</strain>
    </source>
</reference>
<dbReference type="InterPro" id="IPR027417">
    <property type="entry name" value="P-loop_NTPase"/>
</dbReference>
<dbReference type="InterPro" id="IPR003593">
    <property type="entry name" value="AAA+_ATPase"/>
</dbReference>
<evidence type="ECO:0000259" key="4">
    <source>
        <dbReference type="PROSITE" id="PS50893"/>
    </source>
</evidence>
<dbReference type="InterPro" id="IPR003439">
    <property type="entry name" value="ABC_transporter-like_ATP-bd"/>
</dbReference>
<evidence type="ECO:0000256" key="1">
    <source>
        <dbReference type="ARBA" id="ARBA00022448"/>
    </source>
</evidence>
<evidence type="ECO:0000313" key="5">
    <source>
        <dbReference type="EMBL" id="MBP1926267.1"/>
    </source>
</evidence>
<evidence type="ECO:0000313" key="6">
    <source>
        <dbReference type="Proteomes" id="UP001519342"/>
    </source>
</evidence>
<dbReference type="InterPro" id="IPR017871">
    <property type="entry name" value="ABC_transporter-like_CS"/>
</dbReference>
<dbReference type="CDD" id="cd03257">
    <property type="entry name" value="ABC_NikE_OppD_transporters"/>
    <property type="match status" value="1"/>
</dbReference>
<dbReference type="SMART" id="SM00382">
    <property type="entry name" value="AAA"/>
    <property type="match status" value="1"/>
</dbReference>
<keyword evidence="1" id="KW-0813">Transport</keyword>
<dbReference type="EMBL" id="JAGGKS010000006">
    <property type="protein sequence ID" value="MBP1926267.1"/>
    <property type="molecule type" value="Genomic_DNA"/>
</dbReference>